<dbReference type="HAMAP" id="MF_02065">
    <property type="entry name" value="MltG"/>
    <property type="match status" value="1"/>
</dbReference>
<keyword evidence="9" id="KW-1185">Reference proteome</keyword>
<reference evidence="8 9" key="1">
    <citation type="submission" date="2019-12" db="EMBL/GenBank/DDBJ databases">
        <title>Hymenobacter sp. HMF4947 Genome sequencing and assembly.</title>
        <authorList>
            <person name="Kang H."/>
            <person name="Cha I."/>
            <person name="Kim H."/>
            <person name="Joh K."/>
        </authorList>
    </citation>
    <scope>NUCLEOTIDE SEQUENCE [LARGE SCALE GENOMIC DNA]</scope>
    <source>
        <strain evidence="8 9">HMF4947</strain>
    </source>
</reference>
<keyword evidence="3 7" id="KW-1133">Transmembrane helix</keyword>
<evidence type="ECO:0000256" key="4">
    <source>
        <dbReference type="ARBA" id="ARBA00023136"/>
    </source>
</evidence>
<dbReference type="RefSeq" id="WP_157565172.1">
    <property type="nucleotide sequence ID" value="NZ_WQKZ01000002.1"/>
</dbReference>
<comment type="function">
    <text evidence="7">Functions as a peptidoglycan terminase that cleaves nascent peptidoglycan strands endolytically to terminate their elongation.</text>
</comment>
<keyword evidence="2 7" id="KW-0812">Transmembrane</keyword>
<dbReference type="EMBL" id="WQKZ01000002">
    <property type="protein sequence ID" value="MVN76858.1"/>
    <property type="molecule type" value="Genomic_DNA"/>
</dbReference>
<organism evidence="8 9">
    <name type="scientific">Hymenobacter ginkgonis</name>
    <dbReference type="NCBI Taxonomy" id="2682976"/>
    <lineage>
        <taxon>Bacteria</taxon>
        <taxon>Pseudomonadati</taxon>
        <taxon>Bacteroidota</taxon>
        <taxon>Cytophagia</taxon>
        <taxon>Cytophagales</taxon>
        <taxon>Hymenobacteraceae</taxon>
        <taxon>Hymenobacter</taxon>
    </lineage>
</organism>
<dbReference type="InterPro" id="IPR003770">
    <property type="entry name" value="MLTG-like"/>
</dbReference>
<dbReference type="GO" id="GO:0008932">
    <property type="term" value="F:lytic endotransglycosylase activity"/>
    <property type="evidence" value="ECO:0007669"/>
    <property type="project" value="UniProtKB-UniRule"/>
</dbReference>
<dbReference type="Pfam" id="PF02618">
    <property type="entry name" value="YceG"/>
    <property type="match status" value="1"/>
</dbReference>
<dbReference type="GO" id="GO:0009252">
    <property type="term" value="P:peptidoglycan biosynthetic process"/>
    <property type="evidence" value="ECO:0007669"/>
    <property type="project" value="UniProtKB-UniRule"/>
</dbReference>
<evidence type="ECO:0000256" key="3">
    <source>
        <dbReference type="ARBA" id="ARBA00022989"/>
    </source>
</evidence>
<dbReference type="PANTHER" id="PTHR30518">
    <property type="entry name" value="ENDOLYTIC MUREIN TRANSGLYCOSYLASE"/>
    <property type="match status" value="1"/>
</dbReference>
<comment type="similarity">
    <text evidence="7">Belongs to the transglycosylase MltG family.</text>
</comment>
<comment type="subcellular location">
    <subcellularLocation>
        <location evidence="7">Cell membrane</location>
        <topology evidence="7">Single-pass membrane protein</topology>
    </subcellularLocation>
</comment>
<name>A0A7K1TEN0_9BACT</name>
<feature type="site" description="Important for catalytic activity" evidence="7">
    <location>
        <position position="245"/>
    </location>
</feature>
<dbReference type="GO" id="GO:0071555">
    <property type="term" value="P:cell wall organization"/>
    <property type="evidence" value="ECO:0007669"/>
    <property type="project" value="UniProtKB-KW"/>
</dbReference>
<comment type="catalytic activity">
    <reaction evidence="7">
        <text>a peptidoglycan chain = a peptidoglycan chain with N-acetyl-1,6-anhydromuramyl-[peptide] at the reducing end + a peptidoglycan chain with N-acetylglucosamine at the non-reducing end.</text>
        <dbReference type="EC" id="4.2.2.29"/>
    </reaction>
</comment>
<protein>
    <recommendedName>
        <fullName evidence="7">Endolytic murein transglycosylase</fullName>
        <ecNumber evidence="7">4.2.2.29</ecNumber>
    </recommendedName>
    <alternativeName>
        <fullName evidence="7">Peptidoglycan lytic transglycosylase</fullName>
    </alternativeName>
    <alternativeName>
        <fullName evidence="7">Peptidoglycan polymerization terminase</fullName>
    </alternativeName>
</protein>
<evidence type="ECO:0000256" key="5">
    <source>
        <dbReference type="ARBA" id="ARBA00023239"/>
    </source>
</evidence>
<dbReference type="EC" id="4.2.2.29" evidence="7"/>
<proteinExistence type="inferred from homology"/>
<dbReference type="GO" id="GO:0005886">
    <property type="term" value="C:plasma membrane"/>
    <property type="evidence" value="ECO:0007669"/>
    <property type="project" value="UniProtKB-SubCell"/>
</dbReference>
<evidence type="ECO:0000313" key="8">
    <source>
        <dbReference type="EMBL" id="MVN76858.1"/>
    </source>
</evidence>
<dbReference type="NCBIfam" id="TIGR00247">
    <property type="entry name" value="endolytic transglycosylase MltG"/>
    <property type="match status" value="1"/>
</dbReference>
<keyword evidence="1 7" id="KW-1003">Cell membrane</keyword>
<dbReference type="PANTHER" id="PTHR30518:SF2">
    <property type="entry name" value="ENDOLYTIC MUREIN TRANSGLYCOSYLASE"/>
    <property type="match status" value="1"/>
</dbReference>
<feature type="transmembrane region" description="Helical" evidence="7">
    <location>
        <begin position="27"/>
        <end position="50"/>
    </location>
</feature>
<comment type="caution">
    <text evidence="8">The sequence shown here is derived from an EMBL/GenBank/DDBJ whole genome shotgun (WGS) entry which is preliminary data.</text>
</comment>
<evidence type="ECO:0000256" key="7">
    <source>
        <dbReference type="HAMAP-Rule" id="MF_02065"/>
    </source>
</evidence>
<sequence>MTDPTPSLPPVLPPAPPPAPRPARGRLALLVAGVVLSLVLGAAAALYHVLLRPNVPTAVEGPAYLYIRRGVGLNAVLDSLRRPGQLERYQTFAWVARWRGYGTPAHPVQPGRYTLPAGAGNLALVQLLASGRQDTLAFTLKPFNYLPQLPRQAGRQLNTDTTQLHQLLIDNAYLVSHFGLDTATVRTLFIPGQLRLVWPTTAAAFLDSVAARHRRFWTATRLHEADSLKMSKVQVAVLASIVQRETAQPTDKPLIAGVYLNRLRRGQPLQADPTLLWPLHGLGTRKRVLNVDKKVDSPYNTYRHKGLPPGPITTPYPQALDAVLRPAHHKFIFFCARPDGSGFSDFAETFAEHKLNARRFQHHLDSLKIKR</sequence>
<keyword evidence="5 7" id="KW-0456">Lyase</keyword>
<dbReference type="Proteomes" id="UP000441336">
    <property type="component" value="Unassembled WGS sequence"/>
</dbReference>
<accession>A0A7K1TEN0</accession>
<dbReference type="AlphaFoldDB" id="A0A7K1TEN0"/>
<keyword evidence="6 7" id="KW-0961">Cell wall biogenesis/degradation</keyword>
<gene>
    <name evidence="7 8" type="primary">mltG</name>
    <name evidence="8" type="ORF">GO988_11035</name>
</gene>
<keyword evidence="4 7" id="KW-0472">Membrane</keyword>
<evidence type="ECO:0000256" key="2">
    <source>
        <dbReference type="ARBA" id="ARBA00022692"/>
    </source>
</evidence>
<evidence type="ECO:0000313" key="9">
    <source>
        <dbReference type="Proteomes" id="UP000441336"/>
    </source>
</evidence>
<evidence type="ECO:0000256" key="6">
    <source>
        <dbReference type="ARBA" id="ARBA00023316"/>
    </source>
</evidence>
<evidence type="ECO:0000256" key="1">
    <source>
        <dbReference type="ARBA" id="ARBA00022475"/>
    </source>
</evidence>